<dbReference type="AlphaFoldDB" id="A0A8C9RA04"/>
<name>A0A8C9RA04_SCLFO</name>
<feature type="compositionally biased region" description="Basic and acidic residues" evidence="1">
    <location>
        <begin position="174"/>
        <end position="185"/>
    </location>
</feature>
<dbReference type="Pfam" id="PF25234">
    <property type="entry name" value="Periphilin_C"/>
    <property type="match status" value="1"/>
</dbReference>
<dbReference type="PANTHER" id="PTHR15836">
    <property type="entry name" value="PERIPHILIN 1"/>
    <property type="match status" value="1"/>
</dbReference>
<dbReference type="GO" id="GO:0045814">
    <property type="term" value="P:negative regulation of gene expression, epigenetic"/>
    <property type="evidence" value="ECO:0007669"/>
    <property type="project" value="TreeGrafter"/>
</dbReference>
<dbReference type="GO" id="GO:0097355">
    <property type="term" value="P:protein localization to heterochromatin"/>
    <property type="evidence" value="ECO:0007669"/>
    <property type="project" value="TreeGrafter"/>
</dbReference>
<feature type="compositionally biased region" description="Basic and acidic residues" evidence="1">
    <location>
        <begin position="122"/>
        <end position="144"/>
    </location>
</feature>
<feature type="compositionally biased region" description="Polar residues" evidence="1">
    <location>
        <begin position="224"/>
        <end position="241"/>
    </location>
</feature>
<sequence length="351" mass="41106">MGQYPEYKQTSHNFSEVSAERKTCLCNRRVSLNCRLVLFTVAYRKERGYDDFFHPDRGGPYLRDPNERRPGFGRPNGEYFRNFDYDDIRYSNGGPRSYHNDDHRGYHGDSGHFMTQRRSGPPRREDGFLHCREPRDEPYGGRHGDFRTHLNMQHLGLLFRDHRDGFRRKPMFPPHRERSPFRKDVPPSPHSRSGSSLSSRSYSPERSKSYSCQNQQRKKKDRPSSYSATSRDGSPQSSTSTSKEEVRQQEVEQEAPLAAEDEDARIKSDFHERRSQAIATKAREIEKVYRQDCETFGMVVKMLVAKDPSLEKQLQNPLRENLCEIRERCLEDLKHFISELDEVVLHSEALQ</sequence>
<reference evidence="3" key="3">
    <citation type="submission" date="2025-09" db="UniProtKB">
        <authorList>
            <consortium name="Ensembl"/>
        </authorList>
    </citation>
    <scope>IDENTIFICATION</scope>
</reference>
<organism evidence="3 4">
    <name type="scientific">Scleropages formosus</name>
    <name type="common">Asian bonytongue</name>
    <name type="synonym">Osteoglossum formosum</name>
    <dbReference type="NCBI Taxonomy" id="113540"/>
    <lineage>
        <taxon>Eukaryota</taxon>
        <taxon>Metazoa</taxon>
        <taxon>Chordata</taxon>
        <taxon>Craniata</taxon>
        <taxon>Vertebrata</taxon>
        <taxon>Euteleostomi</taxon>
        <taxon>Actinopterygii</taxon>
        <taxon>Neopterygii</taxon>
        <taxon>Teleostei</taxon>
        <taxon>Osteoglossocephala</taxon>
        <taxon>Osteoglossomorpha</taxon>
        <taxon>Osteoglossiformes</taxon>
        <taxon>Osteoglossidae</taxon>
        <taxon>Scleropages</taxon>
    </lineage>
</organism>
<keyword evidence="4" id="KW-1185">Reference proteome</keyword>
<reference evidence="3" key="2">
    <citation type="submission" date="2025-08" db="UniProtKB">
        <authorList>
            <consortium name="Ensembl"/>
        </authorList>
    </citation>
    <scope>IDENTIFICATION</scope>
</reference>
<evidence type="ECO:0000313" key="3">
    <source>
        <dbReference type="Ensembl" id="ENSSFOP00015007925.2"/>
    </source>
</evidence>
<dbReference type="PANTHER" id="PTHR15836:SF4">
    <property type="entry name" value="PERIPHILIN-1"/>
    <property type="match status" value="1"/>
</dbReference>
<gene>
    <name evidence="3" type="primary">PPHLN1</name>
</gene>
<proteinExistence type="predicted"/>
<feature type="domain" description="Periphilin-1 C-terminal" evidence="2">
    <location>
        <begin position="264"/>
        <end position="342"/>
    </location>
</feature>
<dbReference type="OrthoDB" id="8933311at2759"/>
<feature type="region of interest" description="Disordered" evidence="1">
    <location>
        <begin position="92"/>
        <end position="144"/>
    </location>
</feature>
<dbReference type="Proteomes" id="UP000694397">
    <property type="component" value="Chromosome 5"/>
</dbReference>
<feature type="region of interest" description="Disordered" evidence="1">
    <location>
        <begin position="166"/>
        <end position="271"/>
    </location>
</feature>
<dbReference type="GO" id="GO:0005654">
    <property type="term" value="C:nucleoplasm"/>
    <property type="evidence" value="ECO:0007669"/>
    <property type="project" value="TreeGrafter"/>
</dbReference>
<protein>
    <submittedName>
        <fullName evidence="3">Periphilin 1</fullName>
    </submittedName>
</protein>
<dbReference type="InterPro" id="IPR057603">
    <property type="entry name" value="Periphilin-1_C"/>
</dbReference>
<dbReference type="GO" id="GO:0045892">
    <property type="term" value="P:negative regulation of DNA-templated transcription"/>
    <property type="evidence" value="ECO:0007669"/>
    <property type="project" value="InterPro"/>
</dbReference>
<feature type="compositionally biased region" description="Low complexity" evidence="1">
    <location>
        <begin position="190"/>
        <end position="202"/>
    </location>
</feature>
<accession>A0A8C9RA04</accession>
<feature type="compositionally biased region" description="Basic and acidic residues" evidence="1">
    <location>
        <begin position="98"/>
        <end position="110"/>
    </location>
</feature>
<feature type="region of interest" description="Disordered" evidence="1">
    <location>
        <begin position="55"/>
        <end position="75"/>
    </location>
</feature>
<dbReference type="GeneTree" id="ENSGT00390000016228"/>
<evidence type="ECO:0000259" key="2">
    <source>
        <dbReference type="Pfam" id="PF25234"/>
    </source>
</evidence>
<dbReference type="CDD" id="cd22896">
    <property type="entry name" value="periphilin-like"/>
    <property type="match status" value="1"/>
</dbReference>
<evidence type="ECO:0000256" key="1">
    <source>
        <dbReference type="SAM" id="MobiDB-lite"/>
    </source>
</evidence>
<evidence type="ECO:0000313" key="4">
    <source>
        <dbReference type="Proteomes" id="UP000694397"/>
    </source>
</evidence>
<reference evidence="3 4" key="1">
    <citation type="submission" date="2019-04" db="EMBL/GenBank/DDBJ databases">
        <authorList>
            <consortium name="Wellcome Sanger Institute Data Sharing"/>
        </authorList>
    </citation>
    <scope>NUCLEOTIDE SEQUENCE [LARGE SCALE GENOMIC DNA]</scope>
</reference>
<dbReference type="Ensembl" id="ENSSFOT00015008040.2">
    <property type="protein sequence ID" value="ENSSFOP00015007925.2"/>
    <property type="gene ID" value="ENSSFOG00015005170.2"/>
</dbReference>
<dbReference type="InterPro" id="IPR028851">
    <property type="entry name" value="Pphln1"/>
</dbReference>